<evidence type="ECO:0000256" key="1">
    <source>
        <dbReference type="SAM" id="Phobius"/>
    </source>
</evidence>
<evidence type="ECO:0000313" key="3">
    <source>
        <dbReference type="Proteomes" id="UP000319908"/>
    </source>
</evidence>
<keyword evidence="1" id="KW-0812">Transmembrane</keyword>
<reference evidence="2 3" key="1">
    <citation type="journal article" date="2020" name="Antonie Van Leeuwenhoek">
        <title>Rhodopirellula heiligendammensis sp. nov., Rhodopirellula pilleata sp. nov., and Rhodopirellula solitaria sp. nov. isolated from natural or artificial marine surfaces in Northern Germany and California, USA, and emended description of the genus Rhodopirellula.</title>
        <authorList>
            <person name="Kallscheuer N."/>
            <person name="Wiegand S."/>
            <person name="Jogler M."/>
            <person name="Boedeker C."/>
            <person name="Peeters S.H."/>
            <person name="Rast P."/>
            <person name="Heuer A."/>
            <person name="Jetten M.S.M."/>
            <person name="Rohde M."/>
            <person name="Jogler C."/>
        </authorList>
    </citation>
    <scope>NUCLEOTIDE SEQUENCE [LARGE SCALE GENOMIC DNA]</scope>
    <source>
        <strain evidence="2 3">Poly21</strain>
    </source>
</reference>
<evidence type="ECO:0000313" key="2">
    <source>
        <dbReference type="EMBL" id="TWU16872.1"/>
    </source>
</evidence>
<feature type="transmembrane region" description="Helical" evidence="1">
    <location>
        <begin position="61"/>
        <end position="81"/>
    </location>
</feature>
<keyword evidence="3" id="KW-1185">Reference proteome</keyword>
<dbReference type="RefSeq" id="WP_146408416.1">
    <property type="nucleotide sequence ID" value="NZ_SJPU01000002.1"/>
</dbReference>
<keyword evidence="1" id="KW-0472">Membrane</keyword>
<gene>
    <name evidence="2" type="ORF">Poly21_40800</name>
</gene>
<dbReference type="AlphaFoldDB" id="A0A5C6BYG3"/>
<dbReference type="EMBL" id="SJPU01000002">
    <property type="protein sequence ID" value="TWU16872.1"/>
    <property type="molecule type" value="Genomic_DNA"/>
</dbReference>
<feature type="transmembrane region" description="Helical" evidence="1">
    <location>
        <begin position="20"/>
        <end position="41"/>
    </location>
</feature>
<organism evidence="2 3">
    <name type="scientific">Allorhodopirellula heiligendammensis</name>
    <dbReference type="NCBI Taxonomy" id="2714739"/>
    <lineage>
        <taxon>Bacteria</taxon>
        <taxon>Pseudomonadati</taxon>
        <taxon>Planctomycetota</taxon>
        <taxon>Planctomycetia</taxon>
        <taxon>Pirellulales</taxon>
        <taxon>Pirellulaceae</taxon>
        <taxon>Allorhodopirellula</taxon>
    </lineage>
</organism>
<dbReference type="Proteomes" id="UP000319908">
    <property type="component" value="Unassembled WGS sequence"/>
</dbReference>
<protein>
    <submittedName>
        <fullName evidence="2">Uncharacterized protein</fullName>
    </submittedName>
</protein>
<comment type="caution">
    <text evidence="2">The sequence shown here is derived from an EMBL/GenBank/DDBJ whole genome shotgun (WGS) entry which is preliminary data.</text>
</comment>
<accession>A0A5C6BYG3</accession>
<proteinExistence type="predicted"/>
<keyword evidence="1" id="KW-1133">Transmembrane helix</keyword>
<name>A0A5C6BYG3_9BACT</name>
<sequence length="185" mass="20486">MNQNTNSLGETRHTFRPKMANIGAGAVIGLLLLFGGLAIAISFARAHHPVPQGIGDTIGNYVLIVLCGVIAPLCGIVLLVYMKRLASHRVDVHDNGFSYYYAGVTDICLWTDLEKINEVLTEEQLKVLKVPGAVIKNTDRSFIIRRKDGKDFDFTVNSIDSIPRLAKYLKQASAKFGILWERITQ</sequence>